<protein>
    <submittedName>
        <fullName evidence="2">Uncharacterized protein (DUF1015 family)</fullName>
    </submittedName>
</protein>
<evidence type="ECO:0000313" key="3">
    <source>
        <dbReference type="Proteomes" id="UP001238163"/>
    </source>
</evidence>
<accession>A0AAE3VI13</accession>
<sequence length="405" mass="44243">MALVYPFAAVMAAPGRAAAVATLPYDVMNRSEAAAMAAGKPSSFLHVTRSEIDLPEDVSPYADAVYAKAKENWLALRQNALVQDDKPAYYVYSLVMKGRRQTGVVAAAAVDDYDHNVIRKHEKTRKEKEDDRTRHISTLRAQTGPVFLTYRDSDAINAIVSKTMQDAPLFDFTAEDGVRHSGWRVGSNDCATLQNAFAEVPVLYIADGHHRAASASRTRALLASQGQAGSADRFLAVIFPAGQLQILPYNRLVFDLNGRSDEQFLADIKAVCTVSPATQAEPAGPGIVHMFFQKRWWTLDLRAKVAAATTAIDKLDVSILQANILQPILGIDDPRTSKRIDFVGGIRGTGELEKRVNSGEAKVAFAMTPTTVDQLMAIADADAIMPPKSTWFEPKLRDGLFVHSI</sequence>
<gene>
    <name evidence="2" type="ORF">J3R75_002852</name>
</gene>
<keyword evidence="3" id="KW-1185">Reference proteome</keyword>
<dbReference type="AlphaFoldDB" id="A0AAE3VI13"/>
<dbReference type="InterPro" id="IPR008323">
    <property type="entry name" value="UCP033563"/>
</dbReference>
<keyword evidence="1" id="KW-0732">Signal</keyword>
<comment type="caution">
    <text evidence="2">The sequence shown here is derived from an EMBL/GenBank/DDBJ whole genome shotgun (WGS) entry which is preliminary data.</text>
</comment>
<feature type="chain" id="PRO_5042119338" evidence="1">
    <location>
        <begin position="18"/>
        <end position="405"/>
    </location>
</feature>
<evidence type="ECO:0000256" key="1">
    <source>
        <dbReference type="SAM" id="SignalP"/>
    </source>
</evidence>
<feature type="signal peptide" evidence="1">
    <location>
        <begin position="1"/>
        <end position="17"/>
    </location>
</feature>
<dbReference type="Proteomes" id="UP001238163">
    <property type="component" value="Unassembled WGS sequence"/>
</dbReference>
<dbReference type="PIRSF" id="PIRSF033563">
    <property type="entry name" value="UCP033563"/>
    <property type="match status" value="1"/>
</dbReference>
<name>A0AAE3VI13_9BACT</name>
<dbReference type="EMBL" id="JAUSVL010000001">
    <property type="protein sequence ID" value="MDQ0290745.1"/>
    <property type="molecule type" value="Genomic_DNA"/>
</dbReference>
<dbReference type="PANTHER" id="PTHR36454">
    <property type="entry name" value="LMO2823 PROTEIN"/>
    <property type="match status" value="1"/>
</dbReference>
<organism evidence="2 3">
    <name type="scientific">Oligosphaera ethanolica</name>
    <dbReference type="NCBI Taxonomy" id="760260"/>
    <lineage>
        <taxon>Bacteria</taxon>
        <taxon>Pseudomonadati</taxon>
        <taxon>Lentisphaerota</taxon>
        <taxon>Oligosphaeria</taxon>
        <taxon>Oligosphaerales</taxon>
        <taxon>Oligosphaeraceae</taxon>
        <taxon>Oligosphaera</taxon>
    </lineage>
</organism>
<reference evidence="2" key="1">
    <citation type="submission" date="2023-07" db="EMBL/GenBank/DDBJ databases">
        <title>Genomic Encyclopedia of Type Strains, Phase IV (KMG-IV): sequencing the most valuable type-strain genomes for metagenomic binning, comparative biology and taxonomic classification.</title>
        <authorList>
            <person name="Goeker M."/>
        </authorList>
    </citation>
    <scope>NUCLEOTIDE SEQUENCE</scope>
    <source>
        <strain evidence="2">DSM 24202</strain>
    </source>
</reference>
<evidence type="ECO:0000313" key="2">
    <source>
        <dbReference type="EMBL" id="MDQ0290745.1"/>
    </source>
</evidence>
<dbReference type="PANTHER" id="PTHR36454:SF1">
    <property type="entry name" value="DUF1015 DOMAIN-CONTAINING PROTEIN"/>
    <property type="match status" value="1"/>
</dbReference>
<dbReference type="RefSeq" id="WP_307262570.1">
    <property type="nucleotide sequence ID" value="NZ_JAUSVL010000001.1"/>
</dbReference>
<dbReference type="Pfam" id="PF06245">
    <property type="entry name" value="DUF1015"/>
    <property type="match status" value="1"/>
</dbReference>
<proteinExistence type="predicted"/>